<dbReference type="Proteomes" id="UP000031368">
    <property type="component" value="Chromosome"/>
</dbReference>
<dbReference type="Gene3D" id="1.10.10.2520">
    <property type="entry name" value="Cell wall hydrolase SleB, domain 1"/>
    <property type="match status" value="1"/>
</dbReference>
<dbReference type="KEGG" id="rga:RGR602_CH00921"/>
<evidence type="ECO:0000313" key="2">
    <source>
        <dbReference type="EMBL" id="AJD40282.1"/>
    </source>
</evidence>
<evidence type="ECO:0000259" key="1">
    <source>
        <dbReference type="Pfam" id="PF07486"/>
    </source>
</evidence>
<dbReference type="EMBL" id="CP006877">
    <property type="protein sequence ID" value="AJD40282.1"/>
    <property type="molecule type" value="Genomic_DNA"/>
</dbReference>
<dbReference type="InterPro" id="IPR042047">
    <property type="entry name" value="SleB_dom1"/>
</dbReference>
<keyword evidence="2" id="KW-0378">Hydrolase</keyword>
<dbReference type="HOGENOM" id="CLU_059174_0_0_5"/>
<name>A0A0B4X130_9HYPH</name>
<dbReference type="Pfam" id="PF07486">
    <property type="entry name" value="Hydrolase_2"/>
    <property type="match status" value="1"/>
</dbReference>
<protein>
    <submittedName>
        <fullName evidence="2">Cell wall hydrolase SleB-like protein</fullName>
    </submittedName>
</protein>
<sequence length="409" mass="44864">MGDFCLTVEASRVRSLALRRIRVFRSKLRFLPQSWISPAIFGICGWLASPTIASHADLAAMLAGLDQSRDNWRMVMTNSPAGSIHQAELAFADPIVTGTIAAGAGMVLPDGRKVAFVAKGKGHEETPDEDRVNRGTKKGRIVAVEKMQPPKDFSAGSILQRTQLLFQPSFAIKDKSAFVKPKIMGKEIEIATNFYRKQPVMPEPGVPAMLAGLVTSNKADVLATAYAPAAPDYARQSPFDSILADQANDGRFVPQIGAGDHAWAASILPASVFSAREQQCLASGIYFEARGESVKGQAAVAQVILNRVRNPAYPKTICGVVYQNEDWRNRCQFSFACDNIRDRVNSENHWRVARDVAMAVTAGKIWLPQVGSATHYHAVYVRPKWARTMEKVGRIGLHVFYRTYGGGWS</sequence>
<dbReference type="AlphaFoldDB" id="A0A0B4X130"/>
<proteinExistence type="predicted"/>
<gene>
    <name evidence="2" type="ORF">RGR602_CH00921</name>
</gene>
<dbReference type="GO" id="GO:0016787">
    <property type="term" value="F:hydrolase activity"/>
    <property type="evidence" value="ECO:0007669"/>
    <property type="project" value="UniProtKB-KW"/>
</dbReference>
<evidence type="ECO:0000313" key="3">
    <source>
        <dbReference type="Proteomes" id="UP000031368"/>
    </source>
</evidence>
<feature type="domain" description="Cell wall hydrolase SleB" evidence="1">
    <location>
        <begin position="291"/>
        <end position="401"/>
    </location>
</feature>
<keyword evidence="3" id="KW-1185">Reference proteome</keyword>
<reference evidence="2 3" key="1">
    <citation type="submission" date="2013-11" db="EMBL/GenBank/DDBJ databases">
        <title>Complete genome sequence of Rhizobium gallicum bv. gallicum R602.</title>
        <authorList>
            <person name="Bustos P."/>
            <person name="Santamaria R.I."/>
            <person name="Lozano L."/>
            <person name="Acosta J.L."/>
            <person name="Ormeno-Orrillo E."/>
            <person name="Rogel M.A."/>
            <person name="Romero D."/>
            <person name="Cevallos M.A."/>
            <person name="Martinez-Romero E."/>
            <person name="Gonzalez V."/>
        </authorList>
    </citation>
    <scope>NUCLEOTIDE SEQUENCE [LARGE SCALE GENOMIC DNA]</scope>
    <source>
        <strain evidence="2 3">R602</strain>
    </source>
</reference>
<accession>A0A0B4X130</accession>
<dbReference type="InterPro" id="IPR011105">
    <property type="entry name" value="Cell_wall_hydrolase_SleB"/>
</dbReference>
<organism evidence="2 3">
    <name type="scientific">Rhizobium gallicum bv. gallicum R602sp</name>
    <dbReference type="NCBI Taxonomy" id="1041138"/>
    <lineage>
        <taxon>Bacteria</taxon>
        <taxon>Pseudomonadati</taxon>
        <taxon>Pseudomonadota</taxon>
        <taxon>Alphaproteobacteria</taxon>
        <taxon>Hyphomicrobiales</taxon>
        <taxon>Rhizobiaceae</taxon>
        <taxon>Rhizobium/Agrobacterium group</taxon>
        <taxon>Rhizobium</taxon>
    </lineage>
</organism>